<keyword evidence="6 8" id="KW-0443">Lipid metabolism</keyword>
<reference evidence="12 13" key="1">
    <citation type="journal article" date="2018" name="PLoS Pathog.">
        <title>Evolution of structural diversity of trichothecenes, a family of toxins produced by plant pathogenic and entomopathogenic fungi.</title>
        <authorList>
            <person name="Proctor R.H."/>
            <person name="McCormick S.P."/>
            <person name="Kim H.S."/>
            <person name="Cardoza R.E."/>
            <person name="Stanley A.M."/>
            <person name="Lindo L."/>
            <person name="Kelly A."/>
            <person name="Brown D.W."/>
            <person name="Lee T."/>
            <person name="Vaughan M.M."/>
            <person name="Alexander N.J."/>
            <person name="Busman M."/>
            <person name="Gutierrez S."/>
        </authorList>
    </citation>
    <scope>NUCLEOTIDE SEQUENCE [LARGE SCALE GENOMIC DNA]</scope>
    <source>
        <strain evidence="12 13">NRRL 3299</strain>
    </source>
</reference>
<dbReference type="Gene3D" id="3.40.1090.10">
    <property type="entry name" value="Cytosolic phospholipase A2 catalytic domain"/>
    <property type="match status" value="1"/>
</dbReference>
<evidence type="ECO:0000313" key="12">
    <source>
        <dbReference type="EMBL" id="RGP65393.1"/>
    </source>
</evidence>
<dbReference type="GO" id="GO:0004623">
    <property type="term" value="F:phospholipase A2 activity"/>
    <property type="evidence" value="ECO:0007669"/>
    <property type="project" value="TreeGrafter"/>
</dbReference>
<evidence type="ECO:0000313" key="13">
    <source>
        <dbReference type="Proteomes" id="UP000266152"/>
    </source>
</evidence>
<evidence type="ECO:0000259" key="11">
    <source>
        <dbReference type="PROSITE" id="PS51210"/>
    </source>
</evidence>
<accession>A0A395RZ12</accession>
<evidence type="ECO:0000256" key="3">
    <source>
        <dbReference type="ARBA" id="ARBA00022729"/>
    </source>
</evidence>
<evidence type="ECO:0000256" key="8">
    <source>
        <dbReference type="PROSITE-ProRule" id="PRU00555"/>
    </source>
</evidence>
<keyword evidence="3 9" id="KW-0732">Signal</keyword>
<dbReference type="SMART" id="SM00022">
    <property type="entry name" value="PLAc"/>
    <property type="match status" value="1"/>
</dbReference>
<dbReference type="GO" id="GO:0005829">
    <property type="term" value="C:cytosol"/>
    <property type="evidence" value="ECO:0007669"/>
    <property type="project" value="TreeGrafter"/>
</dbReference>
<proteinExistence type="inferred from homology"/>
<keyword evidence="4 8" id="KW-0378">Hydrolase</keyword>
<evidence type="ECO:0000256" key="2">
    <source>
        <dbReference type="ARBA" id="ARBA00013274"/>
    </source>
</evidence>
<keyword evidence="7" id="KW-0325">Glycoprotein</keyword>
<evidence type="ECO:0000256" key="6">
    <source>
        <dbReference type="ARBA" id="ARBA00023098"/>
    </source>
</evidence>
<dbReference type="PANTHER" id="PTHR10728:SF33">
    <property type="entry name" value="LYSOPHOSPHOLIPASE 1-RELATED"/>
    <property type="match status" value="1"/>
</dbReference>
<dbReference type="InterPro" id="IPR002642">
    <property type="entry name" value="LysoPLipase_cat_dom"/>
</dbReference>
<evidence type="ECO:0000256" key="1">
    <source>
        <dbReference type="ARBA" id="ARBA00008780"/>
    </source>
</evidence>
<dbReference type="InterPro" id="IPR016035">
    <property type="entry name" value="Acyl_Trfase/lysoPLipase"/>
</dbReference>
<dbReference type="GO" id="GO:0046475">
    <property type="term" value="P:glycerophospholipid catabolic process"/>
    <property type="evidence" value="ECO:0007669"/>
    <property type="project" value="TreeGrafter"/>
</dbReference>
<dbReference type="PANTHER" id="PTHR10728">
    <property type="entry name" value="CYTOSOLIC PHOSPHOLIPASE A2"/>
    <property type="match status" value="1"/>
</dbReference>
<evidence type="ECO:0000256" key="5">
    <source>
        <dbReference type="ARBA" id="ARBA00022963"/>
    </source>
</evidence>
<dbReference type="Proteomes" id="UP000266152">
    <property type="component" value="Unassembled WGS sequence"/>
</dbReference>
<evidence type="ECO:0000256" key="9">
    <source>
        <dbReference type="RuleBase" id="RU362103"/>
    </source>
</evidence>
<dbReference type="STRING" id="5514.A0A395RZ12"/>
<feature type="domain" description="PLA2c" evidence="11">
    <location>
        <begin position="36"/>
        <end position="614"/>
    </location>
</feature>
<dbReference type="EMBL" id="PXOF01000102">
    <property type="protein sequence ID" value="RGP65393.1"/>
    <property type="molecule type" value="Genomic_DNA"/>
</dbReference>
<dbReference type="SUPFAM" id="SSF52151">
    <property type="entry name" value="FabD/lysophospholipase-like"/>
    <property type="match status" value="1"/>
</dbReference>
<dbReference type="GO" id="GO:0004622">
    <property type="term" value="F:phosphatidylcholine lysophospholipase activity"/>
    <property type="evidence" value="ECO:0007669"/>
    <property type="project" value="UniProtKB-EC"/>
</dbReference>
<dbReference type="Pfam" id="PF01735">
    <property type="entry name" value="PLA2_B"/>
    <property type="match status" value="1"/>
</dbReference>
<sequence>MHLSLSQHLFLLSAYSAFALAQNGADADPYVPVYAQCPRDLEIRAAKDGLSDEESSWRELRAKKMMSNLEDYLKLVKISDFDINEYMDKLKEDDVPIVGLSVSGGGTQSGIGGLGIWKAFDSRSDAAISARTGGLTQILSYITGLSGGGAVTVALLAANNFTTTDNIQKATNFSASYTDGPDGNQTDFFNTIFENTGAKEEVGFPVSVADTFGQFWGTWLPEDKLFSNYSDIANNGTAFAMGDAPMPIMCFAEVVPGKSPEIGKIMYPTGNTSNLFNLTAYEVTPYEFGSWAGGRVQAFIPTKYLGTPMSDGKPKNRSECVEGFDKLTLMQGTTTNAFTAWLIDSFYGVPIFAKRWLEERQQVNPDINDIPIPDDEDGNPLVILVNETASYFDLTFNQSLWATYPNPFEGYSEDMKDVSELLLIDGSLTLDTNPLRPLIIPERKLDLIIVYEASSDAPNSWVNGTNLRSKSHKLLLKVNANISDTAIAASQGNIPFPKIPDVNTIVAQNLSFQPTFFGCNASEETPLLLWLPNAPWSGYTNYSYMQSEFTSNQLGIAFDNAFQIATYGNGSVDENWPACLACAAIKGSLRRVDIDLPKQCDECFNKHCWNGTTSSRKATAADFDLKPRLDPGLTFEKWNSSDWSSESRTGSGAGGTEGNSAGVKIGNKVIGLVLSVAAMVYML</sequence>
<feature type="region of interest" description="Disordered" evidence="10">
    <location>
        <begin position="637"/>
        <end position="658"/>
    </location>
</feature>
<evidence type="ECO:0000256" key="4">
    <source>
        <dbReference type="ARBA" id="ARBA00022801"/>
    </source>
</evidence>
<keyword evidence="5 8" id="KW-0442">Lipid degradation</keyword>
<comment type="catalytic activity">
    <reaction evidence="9">
        <text>a 1-acyl-sn-glycero-3-phosphocholine + H2O = sn-glycerol 3-phosphocholine + a fatty acid + H(+)</text>
        <dbReference type="Rhea" id="RHEA:15177"/>
        <dbReference type="ChEBI" id="CHEBI:15377"/>
        <dbReference type="ChEBI" id="CHEBI:15378"/>
        <dbReference type="ChEBI" id="CHEBI:16870"/>
        <dbReference type="ChEBI" id="CHEBI:28868"/>
        <dbReference type="ChEBI" id="CHEBI:58168"/>
        <dbReference type="EC" id="3.1.1.5"/>
    </reaction>
</comment>
<feature type="chain" id="PRO_5017106454" description="Lysophospholipase" evidence="9">
    <location>
        <begin position="22"/>
        <end position="683"/>
    </location>
</feature>
<feature type="compositionally biased region" description="Polar residues" evidence="10">
    <location>
        <begin position="637"/>
        <end position="650"/>
    </location>
</feature>
<dbReference type="AlphaFoldDB" id="A0A395RZ12"/>
<gene>
    <name evidence="12" type="ORF">FSPOR_7323</name>
</gene>
<evidence type="ECO:0000256" key="7">
    <source>
        <dbReference type="ARBA" id="ARBA00023180"/>
    </source>
</evidence>
<dbReference type="PROSITE" id="PS51210">
    <property type="entry name" value="PLA2C"/>
    <property type="match status" value="1"/>
</dbReference>
<organism evidence="12 13">
    <name type="scientific">Fusarium sporotrichioides</name>
    <dbReference type="NCBI Taxonomy" id="5514"/>
    <lineage>
        <taxon>Eukaryota</taxon>
        <taxon>Fungi</taxon>
        <taxon>Dikarya</taxon>
        <taxon>Ascomycota</taxon>
        <taxon>Pezizomycotina</taxon>
        <taxon>Sordariomycetes</taxon>
        <taxon>Hypocreomycetidae</taxon>
        <taxon>Hypocreales</taxon>
        <taxon>Nectriaceae</taxon>
        <taxon>Fusarium</taxon>
    </lineage>
</organism>
<name>A0A395RZ12_FUSSP</name>
<dbReference type="EC" id="3.1.1.5" evidence="2 9"/>
<keyword evidence="13" id="KW-1185">Reference proteome</keyword>
<protein>
    <recommendedName>
        <fullName evidence="2 9">Lysophospholipase</fullName>
        <ecNumber evidence="2 9">3.1.1.5</ecNumber>
    </recommendedName>
</protein>
<evidence type="ECO:0000256" key="10">
    <source>
        <dbReference type="SAM" id="MobiDB-lite"/>
    </source>
</evidence>
<comment type="similarity">
    <text evidence="1 9">Belongs to the lysophospholipase family.</text>
</comment>
<feature type="signal peptide" evidence="9">
    <location>
        <begin position="1"/>
        <end position="21"/>
    </location>
</feature>
<comment type="caution">
    <text evidence="12">The sequence shown here is derived from an EMBL/GenBank/DDBJ whole genome shotgun (WGS) entry which is preliminary data.</text>
</comment>